<dbReference type="Pfam" id="PF02384">
    <property type="entry name" value="N6_Mtase"/>
    <property type="match status" value="1"/>
</dbReference>
<dbReference type="NCBIfam" id="TIGR00536">
    <property type="entry name" value="hemK_fam"/>
    <property type="match status" value="1"/>
</dbReference>
<keyword evidence="3" id="KW-0949">S-adenosyl-L-methionine</keyword>
<dbReference type="InterPro" id="IPR002052">
    <property type="entry name" value="DNA_methylase_N6_adenine_CS"/>
</dbReference>
<evidence type="ECO:0000256" key="1">
    <source>
        <dbReference type="ARBA" id="ARBA00022603"/>
    </source>
</evidence>
<evidence type="ECO:0000259" key="5">
    <source>
        <dbReference type="Pfam" id="PF02384"/>
    </source>
</evidence>
<dbReference type="InterPro" id="IPR050320">
    <property type="entry name" value="N5-glutamine_MTase"/>
</dbReference>
<keyword evidence="4" id="KW-0680">Restriction system</keyword>
<reference evidence="7 8" key="1">
    <citation type="submission" date="2023-08" db="EMBL/GenBank/DDBJ databases">
        <title>Black Yeasts Isolated from many extreme environments.</title>
        <authorList>
            <person name="Coleine C."/>
            <person name="Stajich J.E."/>
            <person name="Selbmann L."/>
        </authorList>
    </citation>
    <scope>NUCLEOTIDE SEQUENCE [LARGE SCALE GENOMIC DNA]</scope>
    <source>
        <strain evidence="7 8">CCFEE 5910</strain>
    </source>
</reference>
<evidence type="ECO:0000259" key="6">
    <source>
        <dbReference type="Pfam" id="PF17827"/>
    </source>
</evidence>
<proteinExistence type="predicted"/>
<dbReference type="GO" id="GO:0005739">
    <property type="term" value="C:mitochondrion"/>
    <property type="evidence" value="ECO:0007669"/>
    <property type="project" value="TreeGrafter"/>
</dbReference>
<organism evidence="7 8">
    <name type="scientific">Lithohypha guttulata</name>
    <dbReference type="NCBI Taxonomy" id="1690604"/>
    <lineage>
        <taxon>Eukaryota</taxon>
        <taxon>Fungi</taxon>
        <taxon>Dikarya</taxon>
        <taxon>Ascomycota</taxon>
        <taxon>Pezizomycotina</taxon>
        <taxon>Eurotiomycetes</taxon>
        <taxon>Chaetothyriomycetidae</taxon>
        <taxon>Chaetothyriales</taxon>
        <taxon>Trichomeriaceae</taxon>
        <taxon>Lithohypha</taxon>
    </lineage>
</organism>
<keyword evidence="1" id="KW-0489">Methyltransferase</keyword>
<dbReference type="PANTHER" id="PTHR18895:SF74">
    <property type="entry name" value="MTRF1L RELEASE FACTOR GLUTAMINE METHYLTRANSFERASE"/>
    <property type="match status" value="1"/>
</dbReference>
<dbReference type="GO" id="GO:0008276">
    <property type="term" value="F:protein methyltransferase activity"/>
    <property type="evidence" value="ECO:0007669"/>
    <property type="project" value="InterPro"/>
</dbReference>
<evidence type="ECO:0000256" key="2">
    <source>
        <dbReference type="ARBA" id="ARBA00022679"/>
    </source>
</evidence>
<evidence type="ECO:0000313" key="7">
    <source>
        <dbReference type="EMBL" id="KAK5082867.1"/>
    </source>
</evidence>
<dbReference type="GO" id="GO:0008170">
    <property type="term" value="F:N-methyltransferase activity"/>
    <property type="evidence" value="ECO:0007669"/>
    <property type="project" value="InterPro"/>
</dbReference>
<dbReference type="PROSITE" id="PS00092">
    <property type="entry name" value="N6_MTASE"/>
    <property type="match status" value="1"/>
</dbReference>
<gene>
    <name evidence="7" type="ORF">LTR05_006748</name>
</gene>
<protein>
    <recommendedName>
        <fullName evidence="9">S-adenosyl-L-methionine-dependent methyltransferase</fullName>
    </recommendedName>
</protein>
<dbReference type="PANTHER" id="PTHR18895">
    <property type="entry name" value="HEMK METHYLTRANSFERASE"/>
    <property type="match status" value="1"/>
</dbReference>
<dbReference type="InterPro" id="IPR040758">
    <property type="entry name" value="PrmC_N"/>
</dbReference>
<feature type="domain" description="DNA methylase adenine-specific" evidence="5">
    <location>
        <begin position="77"/>
        <end position="201"/>
    </location>
</feature>
<dbReference type="Proteomes" id="UP001309876">
    <property type="component" value="Unassembled WGS sequence"/>
</dbReference>
<dbReference type="EMBL" id="JAVRRJ010000007">
    <property type="protein sequence ID" value="KAK5082867.1"/>
    <property type="molecule type" value="Genomic_DNA"/>
</dbReference>
<evidence type="ECO:0000256" key="3">
    <source>
        <dbReference type="ARBA" id="ARBA00022691"/>
    </source>
</evidence>
<keyword evidence="8" id="KW-1185">Reference proteome</keyword>
<dbReference type="Pfam" id="PF17827">
    <property type="entry name" value="PrmC_N"/>
    <property type="match status" value="1"/>
</dbReference>
<accession>A0AAN7Y4Q2</accession>
<evidence type="ECO:0008006" key="9">
    <source>
        <dbReference type="Google" id="ProtNLM"/>
    </source>
</evidence>
<dbReference type="GO" id="GO:0003677">
    <property type="term" value="F:DNA binding"/>
    <property type="evidence" value="ECO:0007669"/>
    <property type="project" value="InterPro"/>
</dbReference>
<dbReference type="Gene3D" id="3.40.50.150">
    <property type="entry name" value="Vaccinia Virus protein VP39"/>
    <property type="match status" value="1"/>
</dbReference>
<dbReference type="Gene3D" id="1.10.8.10">
    <property type="entry name" value="DNA helicase RuvA subunit, C-terminal domain"/>
    <property type="match status" value="1"/>
</dbReference>
<dbReference type="GO" id="GO:0009307">
    <property type="term" value="P:DNA restriction-modification system"/>
    <property type="evidence" value="ECO:0007669"/>
    <property type="project" value="UniProtKB-KW"/>
</dbReference>
<evidence type="ECO:0000313" key="8">
    <source>
        <dbReference type="Proteomes" id="UP001309876"/>
    </source>
</evidence>
<keyword evidence="2" id="KW-0808">Transferase</keyword>
<dbReference type="GO" id="GO:0032259">
    <property type="term" value="P:methylation"/>
    <property type="evidence" value="ECO:0007669"/>
    <property type="project" value="UniProtKB-KW"/>
</dbReference>
<dbReference type="InterPro" id="IPR029063">
    <property type="entry name" value="SAM-dependent_MTases_sf"/>
</dbReference>
<dbReference type="AlphaFoldDB" id="A0AAN7Y4Q2"/>
<evidence type="ECO:0000256" key="4">
    <source>
        <dbReference type="ARBA" id="ARBA00022747"/>
    </source>
</evidence>
<dbReference type="SUPFAM" id="SSF53335">
    <property type="entry name" value="S-adenosyl-L-methionine-dependent methyltransferases"/>
    <property type="match status" value="1"/>
</dbReference>
<feature type="domain" description="Release factor glutamine methyltransferase N-terminal" evidence="6">
    <location>
        <begin position="33"/>
        <end position="53"/>
    </location>
</feature>
<dbReference type="CDD" id="cd02440">
    <property type="entry name" value="AdoMet_MTases"/>
    <property type="match status" value="1"/>
</dbReference>
<name>A0AAN7Y4Q2_9EURO</name>
<dbReference type="InterPro" id="IPR004556">
    <property type="entry name" value="HemK-like"/>
</dbReference>
<dbReference type="InterPro" id="IPR003356">
    <property type="entry name" value="DNA_methylase_A-5"/>
</dbReference>
<comment type="caution">
    <text evidence="7">The sequence shown here is derived from an EMBL/GenBank/DDBJ whole genome shotgun (WGS) entry which is preliminary data.</text>
</comment>
<sequence length="338" mass="37623">MKEAILQNDLGIDEQDWNINQSTIWQPSSLTGKKLENYVKRRARGEPLQYILGTQPFGELEIKCRPNVLIPRWDTEVYTAQVARLVKRDLAVLKTESFRIADICTGSGCIALLLHSLLESSDAAVTNGGPYVWGFDVSQHALALAKDNLRHNIRLGKLHQQAATESVTVIRSNLSKRLVEISNPSDVLFDVIVSNPPYISPNDFRIGGTTTKSVRKFEPRLALVPPSIFLDEVVDQADQFYVALLRIAVAAKTRLLVMEIGDTEQALRVRELCRNVNDHLVEMSDRPAKTVVEIWSDDGGVIRDDEAAPAAGSVTSRISSQSEEKAEYRAVAVWFSVN</sequence>